<protein>
    <submittedName>
        <fullName evidence="1">Uncharacterized protein</fullName>
    </submittedName>
</protein>
<reference evidence="1" key="2">
    <citation type="journal article" date="2011" name="Plant Physiol.">
        <title>Developing rice with high yield under phosphorus deficiency: Pup1 sequence to application.</title>
        <authorList>
            <person name="Chin J.H."/>
            <person name="Gamuyao R."/>
            <person name="Dalid C."/>
            <person name="Bustamam M."/>
            <person name="Prasetiyono J."/>
            <person name="Moeljopawiro S."/>
            <person name="Wissuwa M."/>
            <person name="Heuer S."/>
        </authorList>
    </citation>
    <scope>NUCLEOTIDE SEQUENCE</scope>
</reference>
<proteinExistence type="predicted"/>
<dbReference type="AlphaFoldDB" id="C5NNQ0"/>
<accession>C5NNQ0</accession>
<organism evidence="1">
    <name type="scientific">Oryza sativa subsp. indica</name>
    <name type="common">Rice</name>
    <dbReference type="NCBI Taxonomy" id="39946"/>
    <lineage>
        <taxon>Eukaryota</taxon>
        <taxon>Viridiplantae</taxon>
        <taxon>Streptophyta</taxon>
        <taxon>Embryophyta</taxon>
        <taxon>Tracheophyta</taxon>
        <taxon>Spermatophyta</taxon>
        <taxon>Magnoliopsida</taxon>
        <taxon>Liliopsida</taxon>
        <taxon>Poales</taxon>
        <taxon>Poaceae</taxon>
        <taxon>BOP clade</taxon>
        <taxon>Oryzoideae</taxon>
        <taxon>Oryzeae</taxon>
        <taxon>Oryzinae</taxon>
        <taxon>Oryza</taxon>
        <taxon>Oryza sativa</taxon>
    </lineage>
</organism>
<dbReference type="EMBL" id="AB458444">
    <property type="protein sequence ID" value="BAH79989.1"/>
    <property type="molecule type" value="Genomic_DNA"/>
</dbReference>
<name>C5NNQ0_ORYSI</name>
<reference evidence="1" key="3">
    <citation type="journal article" date="2012" name="Nature">
        <title>The protein kinase Pstol1 from traditional rice confers tolerance of phosphorus deficiency.</title>
        <authorList>
            <person name="Gamuyao R."/>
            <person name="Chin J.H."/>
            <person name="Pariasca-Tanaka J."/>
            <person name="Pesaresi P."/>
            <person name="Catausan S."/>
            <person name="Dalid C."/>
            <person name="Slamet-Loedin I."/>
            <person name="Tecson-Mendoza E.M."/>
            <person name="Wissuwa M."/>
            <person name="Heuer S."/>
        </authorList>
    </citation>
    <scope>NUCLEOTIDE SEQUENCE</scope>
</reference>
<gene>
    <name evidence="1" type="primary">K0159D02-24</name>
</gene>
<reference evidence="1" key="1">
    <citation type="journal article" date="2009" name="Plant Biotechnol. J.">
        <title>Comparative sequence analyses of the major quantitative trait locus phosphorus uptake 1 (Pup1) reveal a complex genetic structure.</title>
        <authorList>
            <person name="Heuer S."/>
            <person name="Lu X."/>
            <person name="Chin J.H."/>
            <person name="Pariasca-Tanaka J."/>
            <person name="Kanamori H."/>
            <person name="Matsumoto T."/>
            <person name="De Leon T."/>
            <person name="Ulat V.J."/>
            <person name="Ismail A.M."/>
            <person name="Yano M."/>
            <person name="Wissuwa M."/>
        </authorList>
    </citation>
    <scope>NUCLEOTIDE SEQUENCE</scope>
</reference>
<evidence type="ECO:0000313" key="1">
    <source>
        <dbReference type="EMBL" id="BAH79989.1"/>
    </source>
</evidence>
<sequence length="17" mass="1922">MPTFHTIGDGHRHTTTL</sequence>